<sequence>MMKRFNIIKTVSVAAFTTTLLFASCTGNFDELNTHPTDVYPEDMTPTERVGTLFVAMTRLLNACQENNSQHTEQMVGQYGGYFATTAPWNGTNFGTFNPSADWVDVPYKDMFTEFYPNFQTIKESTGGTGYIYAWASILRVGVMLRVADIYGPIPYSEMGKGEFQVAYDDVKTLYHNMFDDLTRSINVLSAFVQENEGKEVPVAEYDIIYNGDFSKWIKYANSLKLRMAVRIASNTEDTEYAKQMMAEAIDGGVIESNDDNAFFPSMPYNPFWIASDWGDLAINATLSAYMNGYNDPRISKYMNTSTSYREYRGVRMGIKDTSKSVEGSAARYSKPAVTDASPMPVFYAAETYFLKAEAALQGWIAGGTAAAKSYYEQGIQISMNQYGVEIGDYLSSTVVPQGYTDRWNSQNNISFTDVPTVAWENGSNKLQKIITQKWIANYPLGIEAWCDYRRTGYPELFTARDNLSSVGYIGDIDSKRMVRRLPYPTTEKSSNSANVEAAIATMLGGPDTGATDLWWAKKN</sequence>
<dbReference type="PATRIC" id="fig|657309.4.peg.4226"/>
<evidence type="ECO:0000313" key="2">
    <source>
        <dbReference type="EMBL" id="CBK65872.1"/>
    </source>
</evidence>
<evidence type="ECO:0000313" key="3">
    <source>
        <dbReference type="Proteomes" id="UP000008795"/>
    </source>
</evidence>
<reference evidence="2 3" key="1">
    <citation type="submission" date="2010-03" db="EMBL/GenBank/DDBJ databases">
        <title>The genome sequence of Bacteriodes xylanisolvens XB1A.</title>
        <authorList>
            <consortium name="metaHIT consortium -- http://www.metahit.eu/"/>
            <person name="Pajon A."/>
            <person name="Turner K."/>
            <person name="Parkhill J."/>
            <person name="Bernalier A."/>
        </authorList>
    </citation>
    <scope>NUCLEOTIDE SEQUENCE [LARGE SCALE GENOMIC DNA]</scope>
    <source>
        <strain evidence="2 3">XB1A</strain>
    </source>
</reference>
<dbReference type="InterPro" id="IPR011990">
    <property type="entry name" value="TPR-like_helical_dom_sf"/>
</dbReference>
<dbReference type="SUPFAM" id="SSF48452">
    <property type="entry name" value="TPR-like"/>
    <property type="match status" value="1"/>
</dbReference>
<gene>
    <name evidence="2" type="ORF">BXY_06610</name>
</gene>
<evidence type="ECO:0008006" key="4">
    <source>
        <dbReference type="Google" id="ProtNLM"/>
    </source>
</evidence>
<dbReference type="Proteomes" id="UP000008795">
    <property type="component" value="Chromosome"/>
</dbReference>
<name>D6D777_9BACE</name>
<dbReference type="InterPro" id="IPR024302">
    <property type="entry name" value="SusD-like"/>
</dbReference>
<keyword evidence="1" id="KW-0732">Signal</keyword>
<dbReference type="HOGENOM" id="CLU_025928_2_0_10"/>
<dbReference type="RefSeq" id="WP_015531208.1">
    <property type="nucleotide sequence ID" value="NC_021017.1"/>
</dbReference>
<dbReference type="PROSITE" id="PS51257">
    <property type="entry name" value="PROKAR_LIPOPROTEIN"/>
    <property type="match status" value="1"/>
</dbReference>
<accession>D6D777</accession>
<organism evidence="2 3">
    <name type="scientific">Bacteroides xylanisolvens XB1A</name>
    <dbReference type="NCBI Taxonomy" id="657309"/>
    <lineage>
        <taxon>Bacteria</taxon>
        <taxon>Pseudomonadati</taxon>
        <taxon>Bacteroidota</taxon>
        <taxon>Bacteroidia</taxon>
        <taxon>Bacteroidales</taxon>
        <taxon>Bacteroidaceae</taxon>
        <taxon>Bacteroides</taxon>
    </lineage>
</organism>
<proteinExistence type="predicted"/>
<dbReference type="Gene3D" id="1.25.40.390">
    <property type="match status" value="1"/>
</dbReference>
<reference evidence="2 3" key="2">
    <citation type="submission" date="2010-03" db="EMBL/GenBank/DDBJ databases">
        <authorList>
            <person name="Pajon A."/>
        </authorList>
    </citation>
    <scope>NUCLEOTIDE SEQUENCE [LARGE SCALE GENOMIC DNA]</scope>
    <source>
        <strain evidence="2 3">XB1A</strain>
    </source>
</reference>
<evidence type="ECO:0000256" key="1">
    <source>
        <dbReference type="SAM" id="SignalP"/>
    </source>
</evidence>
<feature type="signal peptide" evidence="1">
    <location>
        <begin position="1"/>
        <end position="23"/>
    </location>
</feature>
<dbReference type="Pfam" id="PF12741">
    <property type="entry name" value="SusD-like"/>
    <property type="match status" value="1"/>
</dbReference>
<dbReference type="AlphaFoldDB" id="D6D777"/>
<protein>
    <recommendedName>
        <fullName evidence="4">Susd and RagB outer membrane lipoprotein</fullName>
    </recommendedName>
</protein>
<dbReference type="GeneID" id="69479756"/>
<dbReference type="EMBL" id="FP929033">
    <property type="protein sequence ID" value="CBK65872.1"/>
    <property type="molecule type" value="Genomic_DNA"/>
</dbReference>
<dbReference type="KEGG" id="bxy:BXY_06610"/>
<feature type="chain" id="PRO_5003082868" description="Susd and RagB outer membrane lipoprotein" evidence="1">
    <location>
        <begin position="24"/>
        <end position="524"/>
    </location>
</feature>
<dbReference type="eggNOG" id="COG4198">
    <property type="taxonomic scope" value="Bacteria"/>
</dbReference>